<dbReference type="GO" id="GO:0015271">
    <property type="term" value="F:outward rectifier potassium channel activity"/>
    <property type="evidence" value="ECO:0007669"/>
    <property type="project" value="TreeGrafter"/>
</dbReference>
<feature type="region of interest" description="Disordered" evidence="9">
    <location>
        <begin position="257"/>
        <end position="277"/>
    </location>
</feature>
<feature type="compositionally biased region" description="Basic and acidic residues" evidence="9">
    <location>
        <begin position="530"/>
        <end position="543"/>
    </location>
</feature>
<feature type="compositionally biased region" description="Low complexity" evidence="9">
    <location>
        <begin position="599"/>
        <end position="616"/>
    </location>
</feature>
<dbReference type="PANTHER" id="PTHR11003:SF317">
    <property type="entry name" value="POTASSIUM CHANNEL DOMAIN-CONTAINING PROTEIN"/>
    <property type="match status" value="1"/>
</dbReference>
<evidence type="ECO:0000256" key="4">
    <source>
        <dbReference type="ARBA" id="ARBA00022989"/>
    </source>
</evidence>
<feature type="region of interest" description="Disordered" evidence="9">
    <location>
        <begin position="55"/>
        <end position="74"/>
    </location>
</feature>
<feature type="region of interest" description="Disordered" evidence="9">
    <location>
        <begin position="585"/>
        <end position="664"/>
    </location>
</feature>
<feature type="transmembrane region" description="Helical" evidence="10">
    <location>
        <begin position="183"/>
        <end position="201"/>
    </location>
</feature>
<feature type="compositionally biased region" description="Basic and acidic residues" evidence="9">
    <location>
        <begin position="64"/>
        <end position="74"/>
    </location>
</feature>
<dbReference type="PRINTS" id="PR01333">
    <property type="entry name" value="2POREKCHANEL"/>
</dbReference>
<dbReference type="InterPro" id="IPR013099">
    <property type="entry name" value="K_chnl_dom"/>
</dbReference>
<dbReference type="AlphaFoldDB" id="A0A1I7U2K7"/>
<keyword evidence="2 8" id="KW-0813">Transport</keyword>
<evidence type="ECO:0000313" key="13">
    <source>
        <dbReference type="WBParaSite" id="Csp11.Scaffold629.g14213.t1"/>
    </source>
</evidence>
<evidence type="ECO:0000256" key="3">
    <source>
        <dbReference type="ARBA" id="ARBA00022692"/>
    </source>
</evidence>
<reference evidence="13" key="1">
    <citation type="submission" date="2016-11" db="UniProtKB">
        <authorList>
            <consortium name="WormBaseParasite"/>
        </authorList>
    </citation>
    <scope>IDENTIFICATION</scope>
</reference>
<evidence type="ECO:0000256" key="9">
    <source>
        <dbReference type="SAM" id="MobiDB-lite"/>
    </source>
</evidence>
<feature type="compositionally biased region" description="Pro residues" evidence="9">
    <location>
        <begin position="472"/>
        <end position="483"/>
    </location>
</feature>
<feature type="compositionally biased region" description="Pro residues" evidence="9">
    <location>
        <begin position="544"/>
        <end position="556"/>
    </location>
</feature>
<evidence type="ECO:0000256" key="10">
    <source>
        <dbReference type="SAM" id="Phobius"/>
    </source>
</evidence>
<evidence type="ECO:0000256" key="2">
    <source>
        <dbReference type="ARBA" id="ARBA00022448"/>
    </source>
</evidence>
<keyword evidence="7 8" id="KW-0407">Ion channel</keyword>
<dbReference type="InterPro" id="IPR003280">
    <property type="entry name" value="2pore_dom_K_chnl"/>
</dbReference>
<comment type="similarity">
    <text evidence="8">Belongs to the two pore domain potassium channel (TC 1.A.1.8) family.</text>
</comment>
<evidence type="ECO:0000256" key="5">
    <source>
        <dbReference type="ARBA" id="ARBA00023065"/>
    </source>
</evidence>
<evidence type="ECO:0000259" key="11">
    <source>
        <dbReference type="Pfam" id="PF07885"/>
    </source>
</evidence>
<proteinExistence type="inferred from homology"/>
<dbReference type="PANTHER" id="PTHR11003">
    <property type="entry name" value="POTASSIUM CHANNEL, SUBFAMILY K"/>
    <property type="match status" value="1"/>
</dbReference>
<dbReference type="Proteomes" id="UP000095282">
    <property type="component" value="Unplaced"/>
</dbReference>
<feature type="region of interest" description="Disordered" evidence="9">
    <location>
        <begin position="447"/>
        <end position="573"/>
    </location>
</feature>
<feature type="domain" description="Potassium channel" evidence="11">
    <location>
        <begin position="147"/>
        <end position="208"/>
    </location>
</feature>
<organism evidence="12 13">
    <name type="scientific">Caenorhabditis tropicalis</name>
    <dbReference type="NCBI Taxonomy" id="1561998"/>
    <lineage>
        <taxon>Eukaryota</taxon>
        <taxon>Metazoa</taxon>
        <taxon>Ecdysozoa</taxon>
        <taxon>Nematoda</taxon>
        <taxon>Chromadorea</taxon>
        <taxon>Rhabditida</taxon>
        <taxon>Rhabditina</taxon>
        <taxon>Rhabditomorpha</taxon>
        <taxon>Rhabditoidea</taxon>
        <taxon>Rhabditidae</taxon>
        <taxon>Peloderinae</taxon>
        <taxon>Caenorhabditis</taxon>
    </lineage>
</organism>
<evidence type="ECO:0000256" key="6">
    <source>
        <dbReference type="ARBA" id="ARBA00023136"/>
    </source>
</evidence>
<keyword evidence="3 8" id="KW-0812">Transmembrane</keyword>
<feature type="domain" description="Potassium channel" evidence="11">
    <location>
        <begin position="287"/>
        <end position="361"/>
    </location>
</feature>
<dbReference type="STRING" id="1561998.A0A1I7U2K7"/>
<feature type="compositionally biased region" description="Acidic residues" evidence="9">
    <location>
        <begin position="263"/>
        <end position="277"/>
    </location>
</feature>
<keyword evidence="12" id="KW-1185">Reference proteome</keyword>
<dbReference type="GO" id="GO:0005886">
    <property type="term" value="C:plasma membrane"/>
    <property type="evidence" value="ECO:0007669"/>
    <property type="project" value="TreeGrafter"/>
</dbReference>
<comment type="subcellular location">
    <subcellularLocation>
        <location evidence="1">Membrane</location>
        <topology evidence="1">Multi-pass membrane protein</topology>
    </subcellularLocation>
</comment>
<evidence type="ECO:0000256" key="8">
    <source>
        <dbReference type="RuleBase" id="RU003857"/>
    </source>
</evidence>
<evidence type="ECO:0000256" key="1">
    <source>
        <dbReference type="ARBA" id="ARBA00004141"/>
    </source>
</evidence>
<dbReference type="SUPFAM" id="SSF81324">
    <property type="entry name" value="Voltage-gated potassium channels"/>
    <property type="match status" value="2"/>
</dbReference>
<dbReference type="GO" id="GO:0030322">
    <property type="term" value="P:stabilization of membrane potential"/>
    <property type="evidence" value="ECO:0007669"/>
    <property type="project" value="TreeGrafter"/>
</dbReference>
<feature type="transmembrane region" description="Helical" evidence="10">
    <location>
        <begin position="281"/>
        <end position="301"/>
    </location>
</feature>
<protein>
    <submittedName>
        <fullName evidence="13">Ion channel</fullName>
    </submittedName>
</protein>
<keyword evidence="5 8" id="KW-0406">Ion transport</keyword>
<accession>A0A1I7U2K7</accession>
<dbReference type="eggNOG" id="KOG1418">
    <property type="taxonomic scope" value="Eukaryota"/>
</dbReference>
<evidence type="ECO:0000256" key="7">
    <source>
        <dbReference type="ARBA" id="ARBA00023303"/>
    </source>
</evidence>
<feature type="transmembrane region" description="Helical" evidence="10">
    <location>
        <begin position="308"/>
        <end position="328"/>
    </location>
</feature>
<evidence type="ECO:0000313" key="12">
    <source>
        <dbReference type="Proteomes" id="UP000095282"/>
    </source>
</evidence>
<sequence>MIVSVGAYAIFGALVMRSLESKTVTTLEKKTDVQRRHVNVSSVDVIPMIPVPLEQKHRRRRRHNETVDDKVSREKRAAAHIMRSRKCVISVIKKMSSMECSLETLDEKLVKALDECYHVAVEHNTHVNHVLFTNSKEEVESVGEESEEEVAEWSFMDSLLFAFTVITTIGYGNVAPRTFGGRLFVIGYGLIGIPFTLLAIADLGKFISEMMVVAKTFCKRTWKKLKKAWNPNFMRYPKLSGAKDLSNTDIEEKILDNEKIENEGEASETSEEEDDLTETEATSLFILFLVYIAVGGMMLAAYEPDMDFFKAVYFNFVTLTSIGLGDIVPRSETYMLITIVYIAIGLALTTIAIEIAADALKKLHYFGRKIENVGNVAIWFGGKKITMKALVKNLGDQFNLPTTVVKSLNLDHFVDQAIKVEEGEIETLRPPPFEPDSDRFDAEFADEPESEWIRDPTPTPPPSPQPVYRLPSPKPKTPPPLPSPSITDKSVAIETPSPEESDDDQELILPSPEPSPIREPTPPPPPPREPTPREPTPEPEPFREPTPPPPPPPKPRPLTAAEIAAQKRKAYSEEAWRRYQEYQKQWKKFRQTQKTPVPSTSGGASTSKGTSGVSPGETGGGGGTGPSTRSQSVTSVNSGSRSATPESKKSSHPSSSSRRESGAK</sequence>
<feature type="compositionally biased region" description="Pro residues" evidence="9">
    <location>
        <begin position="511"/>
        <end position="529"/>
    </location>
</feature>
<dbReference type="Gene3D" id="1.10.287.70">
    <property type="match status" value="1"/>
</dbReference>
<feature type="compositionally biased region" description="Polar residues" evidence="9">
    <location>
        <begin position="631"/>
        <end position="644"/>
    </location>
</feature>
<keyword evidence="6 10" id="KW-0472">Membrane</keyword>
<dbReference type="GO" id="GO:0022841">
    <property type="term" value="F:potassium ion leak channel activity"/>
    <property type="evidence" value="ECO:0007669"/>
    <property type="project" value="TreeGrafter"/>
</dbReference>
<keyword evidence="4 10" id="KW-1133">Transmembrane helix</keyword>
<dbReference type="WBParaSite" id="Csp11.Scaffold629.g14213.t1">
    <property type="protein sequence ID" value="Csp11.Scaffold629.g14213.t1"/>
    <property type="gene ID" value="Csp11.Scaffold629.g14213"/>
</dbReference>
<feature type="transmembrane region" description="Helical" evidence="10">
    <location>
        <begin position="334"/>
        <end position="360"/>
    </location>
</feature>
<name>A0A1I7U2K7_9PELO</name>
<feature type="compositionally biased region" description="Acidic residues" evidence="9">
    <location>
        <begin position="497"/>
        <end position="506"/>
    </location>
</feature>
<dbReference type="Pfam" id="PF07885">
    <property type="entry name" value="Ion_trans_2"/>
    <property type="match status" value="2"/>
</dbReference>